<evidence type="ECO:0000256" key="1">
    <source>
        <dbReference type="PROSITE-ProRule" id="PRU00047"/>
    </source>
</evidence>
<dbReference type="SMART" id="SM00719">
    <property type="entry name" value="Plus3"/>
    <property type="match status" value="1"/>
</dbReference>
<dbReference type="PANTHER" id="PTHR38940:SF4">
    <property type="entry name" value="OS01G0775100 PROTEIN"/>
    <property type="match status" value="1"/>
</dbReference>
<dbReference type="PANTHER" id="PTHR38940">
    <property type="entry name" value="PLUS3 DOMAIN-CONTAINING PROTEIN"/>
    <property type="match status" value="1"/>
</dbReference>
<feature type="region of interest" description="Disordered" evidence="2">
    <location>
        <begin position="474"/>
        <end position="501"/>
    </location>
</feature>
<reference evidence="5 6" key="1">
    <citation type="journal article" date="2023" name="Hortic Res">
        <title>Pangenome of water caltrop reveals structural variations and asymmetric subgenome divergence after allopolyploidization.</title>
        <authorList>
            <person name="Zhang X."/>
            <person name="Chen Y."/>
            <person name="Wang L."/>
            <person name="Yuan Y."/>
            <person name="Fang M."/>
            <person name="Shi L."/>
            <person name="Lu R."/>
            <person name="Comes H.P."/>
            <person name="Ma Y."/>
            <person name="Chen Y."/>
            <person name="Huang G."/>
            <person name="Zhou Y."/>
            <person name="Zheng Z."/>
            <person name="Qiu Y."/>
        </authorList>
    </citation>
    <scope>NUCLEOTIDE SEQUENCE [LARGE SCALE GENOMIC DNA]</scope>
    <source>
        <tissue evidence="5">Roots</tissue>
    </source>
</reference>
<dbReference type="InterPro" id="IPR004343">
    <property type="entry name" value="Plus-3_dom"/>
</dbReference>
<dbReference type="PROSITE" id="PS51360">
    <property type="entry name" value="PLUS3"/>
    <property type="match status" value="1"/>
</dbReference>
<dbReference type="Proteomes" id="UP001345219">
    <property type="component" value="Chromosome 22"/>
</dbReference>
<evidence type="ECO:0000313" key="5">
    <source>
        <dbReference type="EMBL" id="KAK4773233.1"/>
    </source>
</evidence>
<name>A0AAN7KP12_9MYRT</name>
<evidence type="ECO:0000256" key="2">
    <source>
        <dbReference type="SAM" id="MobiDB-lite"/>
    </source>
</evidence>
<organism evidence="5 6">
    <name type="scientific">Trapa incisa</name>
    <dbReference type="NCBI Taxonomy" id="236973"/>
    <lineage>
        <taxon>Eukaryota</taxon>
        <taxon>Viridiplantae</taxon>
        <taxon>Streptophyta</taxon>
        <taxon>Embryophyta</taxon>
        <taxon>Tracheophyta</taxon>
        <taxon>Spermatophyta</taxon>
        <taxon>Magnoliopsida</taxon>
        <taxon>eudicotyledons</taxon>
        <taxon>Gunneridae</taxon>
        <taxon>Pentapetalae</taxon>
        <taxon>rosids</taxon>
        <taxon>malvids</taxon>
        <taxon>Myrtales</taxon>
        <taxon>Lythraceae</taxon>
        <taxon>Trapa</taxon>
    </lineage>
</organism>
<proteinExistence type="predicted"/>
<dbReference type="EMBL" id="JAXIOK010000004">
    <property type="protein sequence ID" value="KAK4773233.1"/>
    <property type="molecule type" value="Genomic_DNA"/>
</dbReference>
<dbReference type="Gene3D" id="3.90.70.200">
    <property type="entry name" value="Plus-3 domain"/>
    <property type="match status" value="1"/>
</dbReference>
<feature type="compositionally biased region" description="Basic and acidic residues" evidence="2">
    <location>
        <begin position="217"/>
        <end position="240"/>
    </location>
</feature>
<gene>
    <name evidence="5" type="ORF">SAY87_028252</name>
</gene>
<feature type="region of interest" description="Disordered" evidence="2">
    <location>
        <begin position="206"/>
        <end position="247"/>
    </location>
</feature>
<dbReference type="Gene3D" id="4.10.60.10">
    <property type="entry name" value="Zinc finger, CCHC-type"/>
    <property type="match status" value="1"/>
</dbReference>
<comment type="caution">
    <text evidence="5">The sequence shown here is derived from an EMBL/GenBank/DDBJ whole genome shotgun (WGS) entry which is preliminary data.</text>
</comment>
<feature type="domain" description="Plus3" evidence="4">
    <location>
        <begin position="759"/>
        <end position="888"/>
    </location>
</feature>
<feature type="compositionally biased region" description="Low complexity" evidence="2">
    <location>
        <begin position="206"/>
        <end position="216"/>
    </location>
</feature>
<keyword evidence="1" id="KW-0863">Zinc-finger</keyword>
<accession>A0AAN7KP12</accession>
<keyword evidence="6" id="KW-1185">Reference proteome</keyword>
<sequence>MALKKIDDAKIGYIMTNEKNDKEKTGNSENLQEIEIGDPVEISLLHNAFDEQDLKDGQSTPVFINLKTAEISKREENQLFTSPGCEGGETVDIAAIQHISSNILNNRKLGTEMVLTSQAHLMDGHKLSDAPLLPPCKGKGKGIDTSLSGLPHLDKLESTVEKNLQASKIGNILETGGKITLNMETVSTVKTDLILSCDVNPVQNIISNSQSPSNRPSKQETKCKGKALSEGDVSRKFSKDEEGDDSYESVESCNSARIFTTGKRPWSFEQQLIVGSKRAKQIEQIHGDSTSLTKHDSSFMNWISNLTRGFAWPLNQVEASRSLGLALLNPNQSVHENQDIPVDGDIQPLNSRSLGFKSIFQSMYCSNKSSEGMAIGFNQLGEGSAEIELPNQAGPIATNLLTGLHKESDVKVMKEDLNVISQEGGAPLGAPNISFGNLITSQDIVRACSSGGMNSNDFEDGKGKDAIKISDSFLKGQSTKKEETGHSLSSQEKGTDLTHKGEPLGSLWITRFSARNPFSFINQEVGNPGNPGEGCMIFPRRSAQNLPDFSLEKAALVSRGRTDQEPSHVIGDKYPNKFESSAEHSLGIRRIEDPVLTHTVNPILPSPRLKSTEAMASVFARRLDALKNIIQSSDLKDDSSRATATCFFCGRQGHHLQSCPKITEHELEDILRNIKSYDTAGGSPCFCIRCFQLNHWAVTCPNMFQMNRKYNPKFNLELKGTCTGDGILSGSKQVVRNSNENTTALSGDLEKWQVSEVPKGIFSAIQALRLSRTDILKWLDSPISQSQLDGFFLRLRLGKWEEGLCGTGYYVACITGMQKKTLVNNAKSPISVNVGGIKCLVQSQYISNHDFLEEELMAWWCTTSRSGGKIPSEEDLKMKAGEKKMLGFDAPIRRPKWISE</sequence>
<dbReference type="PROSITE" id="PS50158">
    <property type="entry name" value="ZF_CCHC"/>
    <property type="match status" value="1"/>
</dbReference>
<dbReference type="InterPro" id="IPR036875">
    <property type="entry name" value="Znf_CCHC_sf"/>
</dbReference>
<dbReference type="SUPFAM" id="SSF159042">
    <property type="entry name" value="Plus3-like"/>
    <property type="match status" value="1"/>
</dbReference>
<evidence type="ECO:0000259" key="4">
    <source>
        <dbReference type="PROSITE" id="PS51360"/>
    </source>
</evidence>
<dbReference type="GO" id="GO:0008270">
    <property type="term" value="F:zinc ion binding"/>
    <property type="evidence" value="ECO:0007669"/>
    <property type="project" value="UniProtKB-KW"/>
</dbReference>
<dbReference type="SUPFAM" id="SSF57756">
    <property type="entry name" value="Retrovirus zinc finger-like domains"/>
    <property type="match status" value="1"/>
</dbReference>
<dbReference type="Pfam" id="PF03126">
    <property type="entry name" value="Plus-3"/>
    <property type="match status" value="1"/>
</dbReference>
<dbReference type="AlphaFoldDB" id="A0AAN7KP12"/>
<evidence type="ECO:0000259" key="3">
    <source>
        <dbReference type="PROSITE" id="PS50158"/>
    </source>
</evidence>
<protein>
    <submittedName>
        <fullName evidence="5">Uncharacterized protein</fullName>
    </submittedName>
</protein>
<dbReference type="GO" id="GO:0003677">
    <property type="term" value="F:DNA binding"/>
    <property type="evidence" value="ECO:0007669"/>
    <property type="project" value="InterPro"/>
</dbReference>
<dbReference type="InterPro" id="IPR036128">
    <property type="entry name" value="Plus3-like_sf"/>
</dbReference>
<dbReference type="InterPro" id="IPR001878">
    <property type="entry name" value="Znf_CCHC"/>
</dbReference>
<evidence type="ECO:0000313" key="6">
    <source>
        <dbReference type="Proteomes" id="UP001345219"/>
    </source>
</evidence>
<dbReference type="SMART" id="SM00343">
    <property type="entry name" value="ZnF_C2HC"/>
    <property type="match status" value="2"/>
</dbReference>
<feature type="domain" description="CCHC-type" evidence="3">
    <location>
        <begin position="646"/>
        <end position="661"/>
    </location>
</feature>
<keyword evidence="1" id="KW-0479">Metal-binding</keyword>
<keyword evidence="1" id="KW-0862">Zinc</keyword>